<evidence type="ECO:0008006" key="4">
    <source>
        <dbReference type="Google" id="ProtNLM"/>
    </source>
</evidence>
<dbReference type="Proteomes" id="UP000245073">
    <property type="component" value="Unassembled WGS sequence"/>
</dbReference>
<evidence type="ECO:0000313" key="3">
    <source>
        <dbReference type="Proteomes" id="UP000245073"/>
    </source>
</evidence>
<keyword evidence="1" id="KW-0732">Signal</keyword>
<dbReference type="Gene3D" id="2.160.20.10">
    <property type="entry name" value="Single-stranded right-handed beta-helix, Pectin lyase-like"/>
    <property type="match status" value="1"/>
</dbReference>
<protein>
    <recommendedName>
        <fullName evidence="4">Pectate lyase superfamily protein domain-containing protein</fullName>
    </recommendedName>
</protein>
<dbReference type="InterPro" id="IPR011050">
    <property type="entry name" value="Pectin_lyase_fold/virulence"/>
</dbReference>
<dbReference type="AlphaFoldDB" id="A0A2T9JJ94"/>
<evidence type="ECO:0000256" key="1">
    <source>
        <dbReference type="SAM" id="SignalP"/>
    </source>
</evidence>
<gene>
    <name evidence="2" type="ORF">DDF67_20035</name>
</gene>
<dbReference type="EMBL" id="QDKQ01000067">
    <property type="protein sequence ID" value="PVM83763.1"/>
    <property type="molecule type" value="Genomic_DNA"/>
</dbReference>
<feature type="signal peptide" evidence="1">
    <location>
        <begin position="1"/>
        <end position="17"/>
    </location>
</feature>
<organism evidence="2 3">
    <name type="scientific">Caulobacter endophyticus</name>
    <dbReference type="NCBI Taxonomy" id="2172652"/>
    <lineage>
        <taxon>Bacteria</taxon>
        <taxon>Pseudomonadati</taxon>
        <taxon>Pseudomonadota</taxon>
        <taxon>Alphaproteobacteria</taxon>
        <taxon>Caulobacterales</taxon>
        <taxon>Caulobacteraceae</taxon>
        <taxon>Caulobacter</taxon>
    </lineage>
</organism>
<dbReference type="InterPro" id="IPR012334">
    <property type="entry name" value="Pectin_lyas_fold"/>
</dbReference>
<accession>A0A2T9JJ94</accession>
<keyword evidence="3" id="KW-1185">Reference proteome</keyword>
<reference evidence="2 3" key="1">
    <citation type="submission" date="2018-04" db="EMBL/GenBank/DDBJ databases">
        <title>The genome sequence of Caulobacter sp. 744.</title>
        <authorList>
            <person name="Gao J."/>
            <person name="Sun J."/>
        </authorList>
    </citation>
    <scope>NUCLEOTIDE SEQUENCE [LARGE SCALE GENOMIC DNA]</scope>
    <source>
        <strain evidence="2 3">774</strain>
    </source>
</reference>
<proteinExistence type="predicted"/>
<sequence>MLVAALMASCAIGPALAQSYLPTTGGTLTGPLNGPSATFGSTSVSPSSGNSALTLDAQSSGNQSTINFLSAGVGKWQFGRQSDNSFFLYDATNQKFPLTVTAGGQTTLGEKSQITLPPGGGTVFAGPVALDEDATLPHQAVRQQQLYPIVARGLAGDGVTDDAPAMQAALNAASGKTLILRKPAVSYRLLSNVQQPSPPAQLLVDPGTTYSGSGAMPSIRSNISQQSRFNYFYASPEGRTAPLPFAGVPGDAVITAEMEPSAGYGGSAVGLYAGARSPSGSFPGTVWGANILANLEAGSVLGGTGNAIGLEVDLNTHSGPDGRGYGMTINGVGQYKPATGLNIARVGGGAPYIYGQTIYSFDKAAMLVDGAGPGGTTAASAGAVGLKVTGLPKGHVVLTPTSGAAPSDFMIYTTSASETSVTSGTRVDGSMYASAIQTYAGYSVAGLPACDVNAYGKRVMVGDAANPTFLGVLVGGGGATTPAFCDGAKWRAG</sequence>
<dbReference type="SUPFAM" id="SSF51126">
    <property type="entry name" value="Pectin lyase-like"/>
    <property type="match status" value="2"/>
</dbReference>
<name>A0A2T9JJ94_9CAUL</name>
<feature type="chain" id="PRO_5015705120" description="Pectate lyase superfamily protein domain-containing protein" evidence="1">
    <location>
        <begin position="18"/>
        <end position="493"/>
    </location>
</feature>
<comment type="caution">
    <text evidence="2">The sequence shown here is derived from an EMBL/GenBank/DDBJ whole genome shotgun (WGS) entry which is preliminary data.</text>
</comment>
<evidence type="ECO:0000313" key="2">
    <source>
        <dbReference type="EMBL" id="PVM83763.1"/>
    </source>
</evidence>